<evidence type="ECO:0000313" key="1">
    <source>
        <dbReference type="EMBL" id="KGE69718.1"/>
    </source>
</evidence>
<proteinExistence type="predicted"/>
<dbReference type="EMBL" id="ASGY01000013">
    <property type="protein sequence ID" value="KGE69718.1"/>
    <property type="molecule type" value="Genomic_DNA"/>
</dbReference>
<dbReference type="OrthoDB" id="6954272at2"/>
<comment type="caution">
    <text evidence="1">The sequence shown here is derived from an EMBL/GenBank/DDBJ whole genome shotgun (WGS) entry which is preliminary data.</text>
</comment>
<dbReference type="RefSeq" id="WP_038842092.1">
    <property type="nucleotide sequence ID" value="NZ_ASGY01000013.1"/>
</dbReference>
<sequence length="87" mass="9064">MNTPVRTIQEIAHETLEDLESAQIALRKVEAVLYAALADKGTSQHVRNLVDVAWNLAADGANTADCNREAISAALSGCACLGAGGDL</sequence>
<name>A0A0A1Z673_PSEFL</name>
<evidence type="ECO:0000313" key="2">
    <source>
        <dbReference type="Proteomes" id="UP000030060"/>
    </source>
</evidence>
<protein>
    <submittedName>
        <fullName evidence="1">Uncharacterized protein</fullName>
    </submittedName>
</protein>
<accession>A0A0A1Z673</accession>
<gene>
    <name evidence="1" type="ORF">K814_0101185</name>
</gene>
<organism evidence="1 2">
    <name type="scientific">Pseudomonas fluorescens LMG 5329</name>
    <dbReference type="NCBI Taxonomy" id="1324332"/>
    <lineage>
        <taxon>Bacteria</taxon>
        <taxon>Pseudomonadati</taxon>
        <taxon>Pseudomonadota</taxon>
        <taxon>Gammaproteobacteria</taxon>
        <taxon>Pseudomonadales</taxon>
        <taxon>Pseudomonadaceae</taxon>
        <taxon>Pseudomonas</taxon>
    </lineage>
</organism>
<dbReference type="AlphaFoldDB" id="A0A0A1Z673"/>
<dbReference type="Proteomes" id="UP000030060">
    <property type="component" value="Unassembled WGS sequence"/>
</dbReference>
<reference evidence="1 2" key="1">
    <citation type="journal article" date="2013" name="Genome Announc.">
        <title>Draft Genome Sequence of Pseudomonas fluorescens LMG 5329, a White Line-Inducing Principle-Producing Bioindicator for the Mushroom Pathogen Pseudomonas tolaasii.</title>
        <authorList>
            <person name="Ghequire M.G."/>
            <person name="Rokni-Zadeh H."/>
            <person name="Zarrineh P."/>
            <person name="De Mot R."/>
        </authorList>
    </citation>
    <scope>NUCLEOTIDE SEQUENCE [LARGE SCALE GENOMIC DNA]</scope>
    <source>
        <strain evidence="1 2">LMG 5329</strain>
    </source>
</reference>